<evidence type="ECO:0000313" key="3">
    <source>
        <dbReference type="WBParaSite" id="SRDH1_62630.1"/>
    </source>
</evidence>
<protein>
    <recommendedName>
        <fullName evidence="4">Activating molecule in BECN1-regulated autophagy protein 1</fullName>
    </recommendedName>
</protein>
<dbReference type="PANTHER" id="PTHR22874:SF1">
    <property type="entry name" value="ACTIVATING MOLECULE IN BECN1-REGULATED AUTOPHAGY PROTEIN 1"/>
    <property type="match status" value="1"/>
</dbReference>
<dbReference type="Pfam" id="PF00400">
    <property type="entry name" value="WD40"/>
    <property type="match status" value="1"/>
</dbReference>
<reference evidence="2" key="1">
    <citation type="submission" date="2022-06" db="EMBL/GenBank/DDBJ databases">
        <authorList>
            <person name="Berger JAMES D."/>
            <person name="Berger JAMES D."/>
        </authorList>
    </citation>
    <scope>NUCLEOTIDE SEQUENCE [LARGE SCALE GENOMIC DNA]</scope>
</reference>
<feature type="region of interest" description="Disordered" evidence="1">
    <location>
        <begin position="836"/>
        <end position="864"/>
    </location>
</feature>
<dbReference type="Proteomes" id="UP000050792">
    <property type="component" value="Unassembled WGS sequence"/>
</dbReference>
<feature type="region of interest" description="Disordered" evidence="1">
    <location>
        <begin position="462"/>
        <end position="491"/>
    </location>
</feature>
<feature type="compositionally biased region" description="Polar residues" evidence="1">
    <location>
        <begin position="845"/>
        <end position="862"/>
    </location>
</feature>
<feature type="compositionally biased region" description="Low complexity" evidence="1">
    <location>
        <begin position="463"/>
        <end position="473"/>
    </location>
</feature>
<dbReference type="Gene3D" id="2.130.10.10">
    <property type="entry name" value="YVTN repeat-like/Quinoprotein amine dehydrogenase"/>
    <property type="match status" value="1"/>
</dbReference>
<dbReference type="InterPro" id="IPR001680">
    <property type="entry name" value="WD40_rpt"/>
</dbReference>
<dbReference type="GO" id="GO:0080008">
    <property type="term" value="C:Cul4-RING E3 ubiquitin ligase complex"/>
    <property type="evidence" value="ECO:0007669"/>
    <property type="project" value="TreeGrafter"/>
</dbReference>
<dbReference type="InterPro" id="IPR052596">
    <property type="entry name" value="AMBRA1_autophagy"/>
</dbReference>
<evidence type="ECO:0000256" key="1">
    <source>
        <dbReference type="SAM" id="MobiDB-lite"/>
    </source>
</evidence>
<dbReference type="PANTHER" id="PTHR22874">
    <property type="entry name" value="ACTIVATING MOLECULE IN BECN1-REGULATED AUTOPHAGY PROTEIN 1"/>
    <property type="match status" value="1"/>
</dbReference>
<dbReference type="GO" id="GO:0000423">
    <property type="term" value="P:mitophagy"/>
    <property type="evidence" value="ECO:0007669"/>
    <property type="project" value="TreeGrafter"/>
</dbReference>
<sequence>MFCSHTIQKNFVELKSLVDYTNRREFGRTACHEHQSVSDKLTAQRCTKALIADTPVNCRSVYLLRLNCSGRLVAAAHGDRSVCVYCASTGRLLLRCIGHERSPWTLTFHPTQPFLLASGCLGGNVRLWNLEHLAALGDEKIEGTVELSSVCVWKHTGAIASLAFHPVHPILVAAWTQEVVFYDWVSGRILSAWRFVSNHSRVRWVKFAPDGTVLYTATANPSNTESVYVHKQSDQPFVRSPTKVVATKYPKQPSYIPVDHDGVSVTPEASCDHTVPRDALLEYLVNCSDSWFQSLGICSVCSVRLCRWAGTLGPKFPATTTDIRLGMSVAQQAAAVMASSTSSNMMPSHVQHLMNLTNPNNRSEVYERLCRDANPAAVAIIEDMPVHEFLRSRGNYCRSPCVAISNNGVCCGGHACDLVITHRELMRHSLCRPCLSSFWSWANKHVAWWRWSFSTNDEQSLNSASSAGSKAGSVPNPISFGKTSNTEKSSHIEPPVGICIQCQAKMSLQLQSSPSMSLTCNQSPVLPHGGGSEPKESDVPSVNGKTPKSLRLMPLAALDLLRSRLSNAHEVTPVTYVATDLINDFVFSQHIKKLLVNGGDSDLDLSHTLWDSSITIPYNQAEQIVLCASSSPKRRKVDNQCQNKILFSHYGSQLSFDNASTLRPLLMDSDSKDELFESKLPNTFLKCKYRLPQEASDLGAYTRDNPDNNWNYPRPATIHYTSSVIPWMTSSIFPYVQTGASLLRSPRQLGDSLSESTAVDQIPGLPTSNKAFVNDTQHVDSCETDQCEGSNRSSMTACCRCGRIVLQTFPVDPHSNISAVVCEKLVYSENRYSAPSSQKTHDSIIHSQCSSNQDPHTPTDHPSYQFGLSLLSSRPSGSTSLSNLSRNVDARKSETVGRSVNAVLHLIDQTGSNSVLNAMNRSITEVITGLFVDMGEYGSASSLQDVTHRICRWELSLCSPIYNTPYLSSSGERDSARSACSPMPTNVAVSYNNNSLVVPHARLFNDSSVCLSPDGRLLAAFVIPRETSCYTLQSSQSSSLLGTLLAVYRLQPEHSRGQCLFARRFTSSSPVCVDFSPLGDFLAVGLATTRIPSEPFSATSESSTQESLLRYGSSSSLQDHADLRQPNVKCSCQRQSSVACVFHLQRSKTQKGEVRRSLRDIQNIKHPALLDPVSSRYLEFSNPSSEKLDRWHRLLLSAQSGISLNTIVWNANGSILYGTTKGLIVISHGNQSSSVSILPLRCTKSHMQSVNDCEISYRRKHFINQAQPITSSSNISVPQSRAVI</sequence>
<accession>A0AA85FV58</accession>
<dbReference type="SUPFAM" id="SSF50978">
    <property type="entry name" value="WD40 repeat-like"/>
    <property type="match status" value="1"/>
</dbReference>
<dbReference type="InterPro" id="IPR015943">
    <property type="entry name" value="WD40/YVTN_repeat-like_dom_sf"/>
</dbReference>
<name>A0AA85FV58_9TREM</name>
<evidence type="ECO:0008006" key="4">
    <source>
        <dbReference type="Google" id="ProtNLM"/>
    </source>
</evidence>
<feature type="region of interest" description="Disordered" evidence="1">
    <location>
        <begin position="519"/>
        <end position="547"/>
    </location>
</feature>
<keyword evidence="2" id="KW-1185">Reference proteome</keyword>
<dbReference type="GO" id="GO:1990756">
    <property type="term" value="F:ubiquitin-like ligase-substrate adaptor activity"/>
    <property type="evidence" value="ECO:0007669"/>
    <property type="project" value="TreeGrafter"/>
</dbReference>
<evidence type="ECO:0000313" key="2">
    <source>
        <dbReference type="Proteomes" id="UP000050792"/>
    </source>
</evidence>
<proteinExistence type="predicted"/>
<dbReference type="SUPFAM" id="SSF69322">
    <property type="entry name" value="Tricorn protease domain 2"/>
    <property type="match status" value="1"/>
</dbReference>
<reference evidence="3" key="2">
    <citation type="submission" date="2023-11" db="UniProtKB">
        <authorList>
            <consortium name="WormBaseParasite"/>
        </authorList>
    </citation>
    <scope>IDENTIFICATION</scope>
</reference>
<dbReference type="InterPro" id="IPR036322">
    <property type="entry name" value="WD40_repeat_dom_sf"/>
</dbReference>
<organism evidence="2 3">
    <name type="scientific">Schistosoma rodhaini</name>
    <dbReference type="NCBI Taxonomy" id="6188"/>
    <lineage>
        <taxon>Eukaryota</taxon>
        <taxon>Metazoa</taxon>
        <taxon>Spiralia</taxon>
        <taxon>Lophotrochozoa</taxon>
        <taxon>Platyhelminthes</taxon>
        <taxon>Trematoda</taxon>
        <taxon>Digenea</taxon>
        <taxon>Strigeidida</taxon>
        <taxon>Schistosomatoidea</taxon>
        <taxon>Schistosomatidae</taxon>
        <taxon>Schistosoma</taxon>
    </lineage>
</organism>
<dbReference type="GO" id="GO:0000045">
    <property type="term" value="P:autophagosome assembly"/>
    <property type="evidence" value="ECO:0007669"/>
    <property type="project" value="TreeGrafter"/>
</dbReference>
<dbReference type="SMART" id="SM00320">
    <property type="entry name" value="WD40"/>
    <property type="match status" value="4"/>
</dbReference>
<dbReference type="WBParaSite" id="SRDH1_62630.1">
    <property type="protein sequence ID" value="SRDH1_62630.1"/>
    <property type="gene ID" value="SRDH1_62630"/>
</dbReference>